<evidence type="ECO:0000313" key="1">
    <source>
        <dbReference type="EMBL" id="GIY09836.1"/>
    </source>
</evidence>
<keyword evidence="2" id="KW-1185">Reference proteome</keyword>
<organism evidence="1 2">
    <name type="scientific">Caerostris extrusa</name>
    <name type="common">Bark spider</name>
    <name type="synonym">Caerostris bankana</name>
    <dbReference type="NCBI Taxonomy" id="172846"/>
    <lineage>
        <taxon>Eukaryota</taxon>
        <taxon>Metazoa</taxon>
        <taxon>Ecdysozoa</taxon>
        <taxon>Arthropoda</taxon>
        <taxon>Chelicerata</taxon>
        <taxon>Arachnida</taxon>
        <taxon>Araneae</taxon>
        <taxon>Araneomorphae</taxon>
        <taxon>Entelegynae</taxon>
        <taxon>Araneoidea</taxon>
        <taxon>Araneidae</taxon>
        <taxon>Caerostris</taxon>
    </lineage>
</organism>
<gene>
    <name evidence="1" type="ORF">CEXT_117201</name>
</gene>
<accession>A0AAV4QP40</accession>
<name>A0AAV4QP40_CAEEX</name>
<protein>
    <submittedName>
        <fullName evidence="1">Uncharacterized protein</fullName>
    </submittedName>
</protein>
<reference evidence="1 2" key="1">
    <citation type="submission" date="2021-06" db="EMBL/GenBank/DDBJ databases">
        <title>Caerostris extrusa draft genome.</title>
        <authorList>
            <person name="Kono N."/>
            <person name="Arakawa K."/>
        </authorList>
    </citation>
    <scope>NUCLEOTIDE SEQUENCE [LARGE SCALE GENOMIC DNA]</scope>
</reference>
<comment type="caution">
    <text evidence="1">The sequence shown here is derived from an EMBL/GenBank/DDBJ whole genome shotgun (WGS) entry which is preliminary data.</text>
</comment>
<dbReference type="AlphaFoldDB" id="A0AAV4QP40"/>
<dbReference type="EMBL" id="BPLR01006434">
    <property type="protein sequence ID" value="GIY09836.1"/>
    <property type="molecule type" value="Genomic_DNA"/>
</dbReference>
<sequence length="106" mass="12469">MFVFKRKYVHIIKKYLGVDCVVPTVGGRYDVHLNARVKSSVYFDADDLQVRRGTWFFVITHRSINHIWKKQHKCLSNITLTVLILDNGKDDLIYLVLVVLYLNMNK</sequence>
<dbReference type="Proteomes" id="UP001054945">
    <property type="component" value="Unassembled WGS sequence"/>
</dbReference>
<evidence type="ECO:0000313" key="2">
    <source>
        <dbReference type="Proteomes" id="UP001054945"/>
    </source>
</evidence>
<proteinExistence type="predicted"/>